<feature type="domain" description="EGF-like" evidence="2">
    <location>
        <begin position="65"/>
        <end position="95"/>
    </location>
</feature>
<proteinExistence type="predicted"/>
<reference evidence="3 4" key="1">
    <citation type="journal article" date="2014" name="PLoS Genet.">
        <title>The Genome of Spironucleus salmonicida Highlights a Fish Pathogen Adapted to Fluctuating Environments.</title>
        <authorList>
            <person name="Xu F."/>
            <person name="Jerlstrom-Hultqvist J."/>
            <person name="Einarsson E."/>
            <person name="Astvaldsson A."/>
            <person name="Svard S.G."/>
            <person name="Andersson J.O."/>
        </authorList>
    </citation>
    <scope>NUCLEOTIDE SEQUENCE</scope>
    <source>
        <strain evidence="4">ATCC 50377</strain>
    </source>
</reference>
<feature type="domain" description="EGF-like" evidence="2">
    <location>
        <begin position="523"/>
        <end position="557"/>
    </location>
</feature>
<dbReference type="InterPro" id="IPR000742">
    <property type="entry name" value="EGF"/>
</dbReference>
<feature type="domain" description="EGF-like" evidence="2">
    <location>
        <begin position="290"/>
        <end position="321"/>
    </location>
</feature>
<keyword evidence="1" id="KW-0812">Transmembrane</keyword>
<feature type="domain" description="EGF-like" evidence="2">
    <location>
        <begin position="30"/>
        <end position="64"/>
    </location>
</feature>
<evidence type="ECO:0000259" key="2">
    <source>
        <dbReference type="SMART" id="SM00181"/>
    </source>
</evidence>
<dbReference type="PANTHER" id="PTHR23275:SF100">
    <property type="entry name" value="EGF-LIKE DOMAIN-CONTAINING PROTEIN"/>
    <property type="match status" value="1"/>
</dbReference>
<name>V6LI36_9EUKA</name>
<feature type="domain" description="EGF-like" evidence="2">
    <location>
        <begin position="342"/>
        <end position="372"/>
    </location>
</feature>
<dbReference type="InterPro" id="IPR009030">
    <property type="entry name" value="Growth_fac_rcpt_cys_sf"/>
</dbReference>
<sequence>MLGTCSGSTNNCTGNSFCPDSTTTSTDCLPCKYECLTCSGTSADNTICKTCRAGMYLTTRKTCNYCDPTCLTCATSQYTCTSCREGDRPRGDICVTPCTSKSDCASNQICGNTFCLTCFSACTSCVGSLVNCTNCSKGYALVGTSCRHCTARNCDNCDGQLNTCKKCNSGFRLQGTACQPCAVTNCSNCAASKDTCELCKNNYSLSNNTCTACAENLNQQCQCGMAENCTTCGASNSGVCGSCLPGFFKGTDAGSDTCTACSANCINCTSNSVCTSCANGFFLKGGKCVVCDDANCKTCPGKKDTCTVCKDGFSILENKCIKQCSSRVECKSNQICDTICKDCTGNCATCKGSVATCLTCESSFILDGGKCSSCPNNCVNCDGDKNYCKICKDGFFNQDGTCTECDGKNSEKCTCGEAVNCATCEASNKSKCGTCIIGYKKADDGTCQICDDGYLMMGIVCEKCNDTCATCSKGVDVCDTCQVGHQITIHQTCQTDCGTVLAEGNACIGDSAATCGDKVQTTECKCTNAKNCLICNHNNTKCGSCLPGYKFESDECQKCDDGAEQTGAFCFSTRKEYVSLSGGTVTKIVIAVLVVAGGAGGVLTYYFIKKAKK</sequence>
<feature type="domain" description="EGF-like" evidence="2">
    <location>
        <begin position="463"/>
        <end position="494"/>
    </location>
</feature>
<evidence type="ECO:0000313" key="4">
    <source>
        <dbReference type="EMBL" id="KAH0575854.1"/>
    </source>
</evidence>
<evidence type="ECO:0000313" key="5">
    <source>
        <dbReference type="Proteomes" id="UP000018208"/>
    </source>
</evidence>
<dbReference type="PANTHER" id="PTHR23275">
    <property type="entry name" value="CABRIOLET.-RELATED"/>
    <property type="match status" value="1"/>
</dbReference>
<dbReference type="VEuPathDB" id="GiardiaDB:SS50377_21382"/>
<dbReference type="SUPFAM" id="SSF57184">
    <property type="entry name" value="Growth factor receptor domain"/>
    <property type="match status" value="3"/>
</dbReference>
<feature type="domain" description="EGF-like" evidence="2">
    <location>
        <begin position="423"/>
        <end position="462"/>
    </location>
</feature>
<protein>
    <submittedName>
        <fullName evidence="3">Cysteine-rich membrane protein 1</fullName>
    </submittedName>
</protein>
<dbReference type="AlphaFoldDB" id="V6LI36"/>
<reference evidence="4" key="2">
    <citation type="submission" date="2020-12" db="EMBL/GenBank/DDBJ databases">
        <title>New Spironucleus salmonicida genome in near-complete chromosomes.</title>
        <authorList>
            <person name="Xu F."/>
            <person name="Kurt Z."/>
            <person name="Jimenez-Gonzalez A."/>
            <person name="Astvaldsson A."/>
            <person name="Andersson J.O."/>
            <person name="Svard S.G."/>
        </authorList>
    </citation>
    <scope>NUCLEOTIDE SEQUENCE</scope>
    <source>
        <strain evidence="4">ATCC 50377</strain>
    </source>
</reference>
<dbReference type="OrthoDB" id="6160573at2759"/>
<keyword evidence="1" id="KW-0472">Membrane</keyword>
<dbReference type="EMBL" id="KI546123">
    <property type="protein sequence ID" value="EST44230.1"/>
    <property type="molecule type" value="Genomic_DNA"/>
</dbReference>
<feature type="domain" description="EGF-like" evidence="2">
    <location>
        <begin position="148"/>
        <end position="179"/>
    </location>
</feature>
<organism evidence="3">
    <name type="scientific">Spironucleus salmonicida</name>
    <dbReference type="NCBI Taxonomy" id="348837"/>
    <lineage>
        <taxon>Eukaryota</taxon>
        <taxon>Metamonada</taxon>
        <taxon>Diplomonadida</taxon>
        <taxon>Hexamitidae</taxon>
        <taxon>Hexamitinae</taxon>
        <taxon>Spironucleus</taxon>
    </lineage>
</organism>
<feature type="domain" description="EGF-like" evidence="2">
    <location>
        <begin position="220"/>
        <end position="259"/>
    </location>
</feature>
<dbReference type="SMART" id="SM00181">
    <property type="entry name" value="EGF"/>
    <property type="match status" value="12"/>
</dbReference>
<evidence type="ECO:0000313" key="3">
    <source>
        <dbReference type="EMBL" id="EST44230.1"/>
    </source>
</evidence>
<keyword evidence="1" id="KW-1133">Transmembrane helix</keyword>
<accession>V6LI36</accession>
<evidence type="ECO:0000256" key="1">
    <source>
        <dbReference type="SAM" id="Phobius"/>
    </source>
</evidence>
<feature type="domain" description="EGF-like" evidence="2">
    <location>
        <begin position="373"/>
        <end position="403"/>
    </location>
</feature>
<gene>
    <name evidence="3" type="ORF">SS50377_15953</name>
    <name evidence="4" type="ORF">SS50377_21382</name>
</gene>
<feature type="transmembrane region" description="Helical" evidence="1">
    <location>
        <begin position="588"/>
        <end position="608"/>
    </location>
</feature>
<dbReference type="EMBL" id="AUWU02000002">
    <property type="protein sequence ID" value="KAH0575854.1"/>
    <property type="molecule type" value="Genomic_DNA"/>
</dbReference>
<dbReference type="Proteomes" id="UP000018208">
    <property type="component" value="Unassembled WGS sequence"/>
</dbReference>
<feature type="domain" description="EGF-like" evidence="2">
    <location>
        <begin position="260"/>
        <end position="289"/>
    </location>
</feature>
<dbReference type="InterPro" id="IPR006212">
    <property type="entry name" value="Furin_repeat"/>
</dbReference>
<dbReference type="InterPro" id="IPR052798">
    <property type="entry name" value="Giardia_VSA"/>
</dbReference>
<keyword evidence="5" id="KW-1185">Reference proteome</keyword>
<dbReference type="Gene3D" id="2.10.220.10">
    <property type="entry name" value="Hormone Receptor, Insulin-like Growth Factor Receptor 1, Chain A, domain 2"/>
    <property type="match status" value="2"/>
</dbReference>
<feature type="domain" description="EGF-like" evidence="2">
    <location>
        <begin position="180"/>
        <end position="211"/>
    </location>
</feature>
<dbReference type="SMART" id="SM00261">
    <property type="entry name" value="FU"/>
    <property type="match status" value="10"/>
</dbReference>